<evidence type="ECO:0000256" key="6">
    <source>
        <dbReference type="SAM" id="Phobius"/>
    </source>
</evidence>
<comment type="caution">
    <text evidence="8">The sequence shown here is derived from an EMBL/GenBank/DDBJ whole genome shotgun (WGS) entry which is preliminary data.</text>
</comment>
<dbReference type="PANTHER" id="PTHR14978:SF0">
    <property type="entry name" value="BETA-CATENIN-LIKE PROTEIN 1"/>
    <property type="match status" value="1"/>
</dbReference>
<keyword evidence="9" id="KW-1185">Reference proteome</keyword>
<evidence type="ECO:0000259" key="7">
    <source>
        <dbReference type="Pfam" id="PF08216"/>
    </source>
</evidence>
<keyword evidence="6" id="KW-0472">Membrane</keyword>
<keyword evidence="6" id="KW-1133">Transmembrane helix</keyword>
<dbReference type="Proteomes" id="UP000784294">
    <property type="component" value="Unassembled WGS sequence"/>
</dbReference>
<reference evidence="8" key="1">
    <citation type="submission" date="2018-11" db="EMBL/GenBank/DDBJ databases">
        <authorList>
            <consortium name="Pathogen Informatics"/>
        </authorList>
    </citation>
    <scope>NUCLEOTIDE SEQUENCE</scope>
</reference>
<accession>A0A3S5CUQ5</accession>
<dbReference type="GO" id="GO:0005681">
    <property type="term" value="C:spliceosomal complex"/>
    <property type="evidence" value="ECO:0007669"/>
    <property type="project" value="TreeGrafter"/>
</dbReference>
<evidence type="ECO:0000313" key="8">
    <source>
        <dbReference type="EMBL" id="VEL38902.1"/>
    </source>
</evidence>
<dbReference type="OrthoDB" id="1898821at2759"/>
<dbReference type="PANTHER" id="PTHR14978">
    <property type="entry name" value="BETA-CATENIN-LIKE PROTEIN 1 NUCLEAR ASSOCIATED PROTEIN"/>
    <property type="match status" value="1"/>
</dbReference>
<proteinExistence type="predicted"/>
<evidence type="ECO:0000313" key="9">
    <source>
        <dbReference type="Proteomes" id="UP000784294"/>
    </source>
</evidence>
<feature type="transmembrane region" description="Helical" evidence="6">
    <location>
        <begin position="7"/>
        <end position="25"/>
    </location>
</feature>
<evidence type="ECO:0000256" key="1">
    <source>
        <dbReference type="ARBA" id="ARBA00004123"/>
    </source>
</evidence>
<keyword evidence="4" id="KW-0175">Coiled coil</keyword>
<keyword evidence="3" id="KW-0677">Repeat</keyword>
<evidence type="ECO:0000256" key="4">
    <source>
        <dbReference type="ARBA" id="ARBA00023054"/>
    </source>
</evidence>
<protein>
    <recommendedName>
        <fullName evidence="7">Beta-catenin-like protein 1 N-terminal domain-containing protein</fullName>
    </recommendedName>
</protein>
<keyword evidence="6" id="KW-0812">Transmembrane</keyword>
<dbReference type="Gene3D" id="1.25.10.10">
    <property type="entry name" value="Leucine-rich Repeat Variant"/>
    <property type="match status" value="1"/>
</dbReference>
<dbReference type="InterPro" id="IPR039678">
    <property type="entry name" value="CTNNBL1"/>
</dbReference>
<organism evidence="8 9">
    <name type="scientific">Protopolystoma xenopodis</name>
    <dbReference type="NCBI Taxonomy" id="117903"/>
    <lineage>
        <taxon>Eukaryota</taxon>
        <taxon>Metazoa</taxon>
        <taxon>Spiralia</taxon>
        <taxon>Lophotrochozoa</taxon>
        <taxon>Platyhelminthes</taxon>
        <taxon>Monogenea</taxon>
        <taxon>Polyopisthocotylea</taxon>
        <taxon>Polystomatidea</taxon>
        <taxon>Polystomatidae</taxon>
        <taxon>Protopolystoma</taxon>
    </lineage>
</organism>
<feature type="domain" description="Beta-catenin-like protein 1 N-terminal" evidence="7">
    <location>
        <begin position="42"/>
        <end position="119"/>
    </location>
</feature>
<keyword evidence="5" id="KW-0539">Nucleus</keyword>
<comment type="subcellular location">
    <subcellularLocation>
        <location evidence="1">Nucleus</location>
    </subcellularLocation>
</comment>
<evidence type="ECO:0000256" key="5">
    <source>
        <dbReference type="ARBA" id="ARBA00023242"/>
    </source>
</evidence>
<dbReference type="InterPro" id="IPR011989">
    <property type="entry name" value="ARM-like"/>
</dbReference>
<dbReference type="EMBL" id="CAAALY010259400">
    <property type="protein sequence ID" value="VEL38902.1"/>
    <property type="molecule type" value="Genomic_DNA"/>
</dbReference>
<evidence type="ECO:0000256" key="3">
    <source>
        <dbReference type="ARBA" id="ARBA00022737"/>
    </source>
</evidence>
<dbReference type="Pfam" id="PF08216">
    <property type="entry name" value="CTNNBL"/>
    <property type="match status" value="1"/>
</dbReference>
<keyword evidence="2" id="KW-0597">Phosphoprotein</keyword>
<evidence type="ECO:0000256" key="2">
    <source>
        <dbReference type="ARBA" id="ARBA00022553"/>
    </source>
</evidence>
<name>A0A3S5CUQ5_9PLAT</name>
<dbReference type="AlphaFoldDB" id="A0A3S5CUQ5"/>
<gene>
    <name evidence="8" type="ORF">PXEA_LOCUS32342</name>
</gene>
<dbReference type="InterPro" id="IPR013180">
    <property type="entry name" value="CTNNBL1_N"/>
</dbReference>
<sequence>MIPSIRRWAWYILKCFAFIVVGIISELCHSPHQATNTSDTTILLQIGGEETSLRLSEMDGVDILLQQLAAYKRRDPTSPEEVELMHNLFNCLCTALLLPANKQRFLKGEGVQLMNLMLRLA</sequence>